<keyword evidence="2 4" id="KW-0489">Methyltransferase</keyword>
<gene>
    <name evidence="6" type="ORF">IFM89_002431</name>
</gene>
<dbReference type="EC" id="2.1.1.-" evidence="4"/>
<dbReference type="SUPFAM" id="SSF53335">
    <property type="entry name" value="S-adenosyl-L-methionine-dependent methyltransferases"/>
    <property type="match status" value="1"/>
</dbReference>
<dbReference type="AlphaFoldDB" id="A0A835IIZ4"/>
<evidence type="ECO:0000256" key="1">
    <source>
        <dbReference type="ARBA" id="ARBA00009725"/>
    </source>
</evidence>
<keyword evidence="3 4" id="KW-0808">Transferase</keyword>
<evidence type="ECO:0000313" key="6">
    <source>
        <dbReference type="EMBL" id="KAF9618736.1"/>
    </source>
</evidence>
<dbReference type="GO" id="GO:0008173">
    <property type="term" value="F:RNA methyltransferase activity"/>
    <property type="evidence" value="ECO:0007669"/>
    <property type="project" value="UniProtKB-ARBA"/>
</dbReference>
<dbReference type="OrthoDB" id="417697at2759"/>
<name>A0A835IIZ4_9MAGN</name>
<evidence type="ECO:0000259" key="5">
    <source>
        <dbReference type="Pfam" id="PF08242"/>
    </source>
</evidence>
<comment type="function">
    <text evidence="4">S-adenosyl-L-methionine-dependent methyltransferase.</text>
</comment>
<comment type="similarity">
    <text evidence="1 4">Belongs to the methyltransferase superfamily. METL family.</text>
</comment>
<dbReference type="Pfam" id="PF08242">
    <property type="entry name" value="Methyltransf_12"/>
    <property type="match status" value="1"/>
</dbReference>
<evidence type="ECO:0000256" key="2">
    <source>
        <dbReference type="ARBA" id="ARBA00022603"/>
    </source>
</evidence>
<dbReference type="Proteomes" id="UP000631114">
    <property type="component" value="Unassembled WGS sequence"/>
</dbReference>
<dbReference type="InterPro" id="IPR029063">
    <property type="entry name" value="SAM-dependent_MTases_sf"/>
</dbReference>
<dbReference type="PANTHER" id="PTHR22809">
    <property type="entry name" value="METHYLTRANSFERASE-RELATED"/>
    <property type="match status" value="1"/>
</dbReference>
<comment type="caution">
    <text evidence="6">The sequence shown here is derived from an EMBL/GenBank/DDBJ whole genome shotgun (WGS) entry which is preliminary data.</text>
</comment>
<dbReference type="InterPro" id="IPR013217">
    <property type="entry name" value="Methyltransf_12"/>
</dbReference>
<dbReference type="CDD" id="cd02440">
    <property type="entry name" value="AdoMet_MTases"/>
    <property type="match status" value="1"/>
</dbReference>
<accession>A0A835IIZ4</accession>
<dbReference type="Gene3D" id="3.40.50.150">
    <property type="entry name" value="Vaccinia Virus protein VP39"/>
    <property type="match status" value="1"/>
</dbReference>
<keyword evidence="7" id="KW-1185">Reference proteome</keyword>
<dbReference type="PIRSF" id="PIRSF037755">
    <property type="entry name" value="Mettl2_prd"/>
    <property type="match status" value="1"/>
</dbReference>
<dbReference type="InterPro" id="IPR026113">
    <property type="entry name" value="METTL2/6/8-like"/>
</dbReference>
<dbReference type="GO" id="GO:0032259">
    <property type="term" value="P:methylation"/>
    <property type="evidence" value="ECO:0007669"/>
    <property type="project" value="UniProtKB-KW"/>
</dbReference>
<dbReference type="PANTHER" id="PTHR22809:SF8">
    <property type="entry name" value="TRNA N(3)-METHYLCYTIDINE METHYLTRANSFERASE"/>
    <property type="match status" value="1"/>
</dbReference>
<feature type="domain" description="Methyltransferase type 12" evidence="5">
    <location>
        <begin position="84"/>
        <end position="185"/>
    </location>
</feature>
<dbReference type="EMBL" id="JADFTS010000002">
    <property type="protein sequence ID" value="KAF9618736.1"/>
    <property type="molecule type" value="Genomic_DNA"/>
</dbReference>
<proteinExistence type="inferred from homology"/>
<evidence type="ECO:0000313" key="7">
    <source>
        <dbReference type="Proteomes" id="UP000631114"/>
    </source>
</evidence>
<reference evidence="6 7" key="1">
    <citation type="submission" date="2020-10" db="EMBL/GenBank/DDBJ databases">
        <title>The Coptis chinensis genome and diversification of protoberbering-type alkaloids.</title>
        <authorList>
            <person name="Wang B."/>
            <person name="Shu S."/>
            <person name="Song C."/>
            <person name="Liu Y."/>
        </authorList>
    </citation>
    <scope>NUCLEOTIDE SEQUENCE [LARGE SCALE GENOMIC DNA]</scope>
    <source>
        <strain evidence="6">HL-2020</strain>
        <tissue evidence="6">Leaf</tissue>
    </source>
</reference>
<dbReference type="GO" id="GO:0008757">
    <property type="term" value="F:S-adenosylmethionine-dependent methyltransferase activity"/>
    <property type="evidence" value="ECO:0007669"/>
    <property type="project" value="UniProtKB-ARBA"/>
</dbReference>
<sequence length="285" mass="32734">MRGVPATSIVSSPYMLTRQSLRPISTVRLPSDKYQKYATRYWDIFYKRHHNKFFKDRHYLEKEWAHCFSTNVDSTNHSSPKVVLEVGCGAGNTIFPLLNAFPNLFIHACDFSPNAISLVKSHEDFREDQVNAFVCDLTNGELCERVAPSSVDVVTLIFTLSAVSPEKMPLVLQNLKKVLKPSGHVLFRDYAIGDFAQEKLIDKNQMISENFGVRGDGTCAFYFSEYFLSSLFAREGYKTAEINTYCKEIVNRSRNIVMNRRWMRAIFCNQDPLDTQYASMLKPRC</sequence>
<protein>
    <recommendedName>
        <fullName evidence="4">tRNA N(3)-methylcytidine methyltransferase</fullName>
        <ecNumber evidence="4">2.1.1.-</ecNumber>
    </recommendedName>
</protein>
<organism evidence="6 7">
    <name type="scientific">Coptis chinensis</name>
    <dbReference type="NCBI Taxonomy" id="261450"/>
    <lineage>
        <taxon>Eukaryota</taxon>
        <taxon>Viridiplantae</taxon>
        <taxon>Streptophyta</taxon>
        <taxon>Embryophyta</taxon>
        <taxon>Tracheophyta</taxon>
        <taxon>Spermatophyta</taxon>
        <taxon>Magnoliopsida</taxon>
        <taxon>Ranunculales</taxon>
        <taxon>Ranunculaceae</taxon>
        <taxon>Coptidoideae</taxon>
        <taxon>Coptis</taxon>
    </lineage>
</organism>
<evidence type="ECO:0000256" key="3">
    <source>
        <dbReference type="ARBA" id="ARBA00022679"/>
    </source>
</evidence>
<evidence type="ECO:0000256" key="4">
    <source>
        <dbReference type="PIRNR" id="PIRNR037755"/>
    </source>
</evidence>